<keyword evidence="8" id="KW-0067">ATP-binding</keyword>
<feature type="transmembrane region" description="Helical" evidence="13">
    <location>
        <begin position="1364"/>
        <end position="1388"/>
    </location>
</feature>
<dbReference type="Gene3D" id="3.40.50.300">
    <property type="entry name" value="P-loop containing nucleotide triphosphate hydrolases"/>
    <property type="match status" value="2"/>
</dbReference>
<dbReference type="GO" id="GO:0005743">
    <property type="term" value="C:mitochondrial inner membrane"/>
    <property type="evidence" value="ECO:0007669"/>
    <property type="project" value="TreeGrafter"/>
</dbReference>
<feature type="transmembrane region" description="Helical" evidence="13">
    <location>
        <begin position="1291"/>
        <end position="1317"/>
    </location>
</feature>
<feature type="domain" description="ABC transmembrane type-1" evidence="15">
    <location>
        <begin position="618"/>
        <end position="893"/>
    </location>
</feature>
<keyword evidence="9 13" id="KW-1133">Transmembrane helix</keyword>
<feature type="transmembrane region" description="Helical" evidence="13">
    <location>
        <begin position="749"/>
        <end position="768"/>
    </location>
</feature>
<dbReference type="SUPFAM" id="SSF51905">
    <property type="entry name" value="FAD/NAD(P)-binding domain"/>
    <property type="match status" value="3"/>
</dbReference>
<dbReference type="Pfam" id="PF00664">
    <property type="entry name" value="ABC_membrane"/>
    <property type="match status" value="2"/>
</dbReference>
<feature type="compositionally biased region" description="Polar residues" evidence="12">
    <location>
        <begin position="565"/>
        <end position="579"/>
    </location>
</feature>
<evidence type="ECO:0000259" key="15">
    <source>
        <dbReference type="PROSITE" id="PS50929"/>
    </source>
</evidence>
<feature type="domain" description="ABC transporter" evidence="14">
    <location>
        <begin position="1574"/>
        <end position="1821"/>
    </location>
</feature>
<evidence type="ECO:0000256" key="9">
    <source>
        <dbReference type="ARBA" id="ARBA00022989"/>
    </source>
</evidence>
<dbReference type="FunFam" id="3.40.50.300:FF:000604">
    <property type="entry name" value="ABC transporter B family member 28"/>
    <property type="match status" value="1"/>
</dbReference>
<dbReference type="CDD" id="cd03249">
    <property type="entry name" value="ABC_MTABC3_MDL1_MDL2"/>
    <property type="match status" value="1"/>
</dbReference>
<feature type="compositionally biased region" description="Polar residues" evidence="12">
    <location>
        <begin position="1197"/>
        <end position="1211"/>
    </location>
</feature>
<keyword evidence="10" id="KW-0560">Oxidoreductase</keyword>
<dbReference type="PROSITE" id="PS50893">
    <property type="entry name" value="ABC_TRANSPORTER_2"/>
    <property type="match status" value="2"/>
</dbReference>
<comment type="caution">
    <text evidence="16">The sequence shown here is derived from an EMBL/GenBank/DDBJ whole genome shotgun (WGS) entry which is preliminary data.</text>
</comment>
<protein>
    <submittedName>
        <fullName evidence="16">Uncharacterized protein</fullName>
    </submittedName>
</protein>
<dbReference type="InterPro" id="IPR036640">
    <property type="entry name" value="ABC1_TM_sf"/>
</dbReference>
<dbReference type="Gene3D" id="1.20.1560.10">
    <property type="entry name" value="ABC transporter type 1, transmembrane domain"/>
    <property type="match status" value="2"/>
</dbReference>
<dbReference type="GO" id="GO:0005886">
    <property type="term" value="C:plasma membrane"/>
    <property type="evidence" value="ECO:0007669"/>
    <property type="project" value="UniProtKB-SubCell"/>
</dbReference>
<organism evidence="16 17">
    <name type="scientific">Aspergillus hiratsukae</name>
    <dbReference type="NCBI Taxonomy" id="1194566"/>
    <lineage>
        <taxon>Eukaryota</taxon>
        <taxon>Fungi</taxon>
        <taxon>Dikarya</taxon>
        <taxon>Ascomycota</taxon>
        <taxon>Pezizomycotina</taxon>
        <taxon>Eurotiomycetes</taxon>
        <taxon>Eurotiomycetidae</taxon>
        <taxon>Eurotiales</taxon>
        <taxon>Aspergillaceae</taxon>
        <taxon>Aspergillus</taxon>
        <taxon>Aspergillus subgen. Fumigati</taxon>
    </lineage>
</organism>
<keyword evidence="5 13" id="KW-0812">Transmembrane</keyword>
<keyword evidence="11 13" id="KW-0472">Membrane</keyword>
<dbReference type="InterPro" id="IPR011527">
    <property type="entry name" value="ABC1_TM_dom"/>
</dbReference>
<dbReference type="PRINTS" id="PR00411">
    <property type="entry name" value="PNDRDTASEI"/>
</dbReference>
<evidence type="ECO:0000256" key="3">
    <source>
        <dbReference type="ARBA" id="ARBA00022448"/>
    </source>
</evidence>
<reference evidence="16" key="1">
    <citation type="submission" date="2020-06" db="EMBL/GenBank/DDBJ databases">
        <title>Draft genome sequences of strains closely related to Aspergillus parafelis and Aspergillus hiratsukae.</title>
        <authorList>
            <person name="Dos Santos R.A.C."/>
            <person name="Rivero-Menendez O."/>
            <person name="Steenwyk J.L."/>
            <person name="Mead M.E."/>
            <person name="Goldman G.H."/>
            <person name="Alastruey-Izquierdo A."/>
            <person name="Rokas A."/>
        </authorList>
    </citation>
    <scope>NUCLEOTIDE SEQUENCE</scope>
    <source>
        <strain evidence="16">CNM-CM6106</strain>
    </source>
</reference>
<dbReference type="CDD" id="cd18577">
    <property type="entry name" value="ABC_6TM_Pgp_ABCB1_D1_like"/>
    <property type="match status" value="1"/>
</dbReference>
<evidence type="ECO:0000256" key="4">
    <source>
        <dbReference type="ARBA" id="ARBA00022630"/>
    </source>
</evidence>
<name>A0A8H6PXW3_9EURO</name>
<evidence type="ECO:0000313" key="16">
    <source>
        <dbReference type="EMBL" id="KAF7163230.1"/>
    </source>
</evidence>
<evidence type="ECO:0000256" key="13">
    <source>
        <dbReference type="SAM" id="Phobius"/>
    </source>
</evidence>
<evidence type="ECO:0000256" key="6">
    <source>
        <dbReference type="ARBA" id="ARBA00022741"/>
    </source>
</evidence>
<dbReference type="GO" id="GO:0090374">
    <property type="term" value="P:oligopeptide export from mitochondrion"/>
    <property type="evidence" value="ECO:0007669"/>
    <property type="project" value="TreeGrafter"/>
</dbReference>
<dbReference type="InterPro" id="IPR039421">
    <property type="entry name" value="Type_1_exporter"/>
</dbReference>
<comment type="similarity">
    <text evidence="2">Belongs to the ABC transporter superfamily. ABCB family. Multidrug resistance exporter (TC 3.A.1.201) subfamily.</text>
</comment>
<evidence type="ECO:0000256" key="7">
    <source>
        <dbReference type="ARBA" id="ARBA00022827"/>
    </source>
</evidence>
<evidence type="ECO:0000256" key="11">
    <source>
        <dbReference type="ARBA" id="ARBA00023136"/>
    </source>
</evidence>
<dbReference type="InterPro" id="IPR003593">
    <property type="entry name" value="AAA+_ATPase"/>
</dbReference>
<keyword evidence="6" id="KW-0547">Nucleotide-binding</keyword>
<feature type="transmembrane region" description="Helical" evidence="13">
    <location>
        <begin position="1245"/>
        <end position="1271"/>
    </location>
</feature>
<feature type="transmembrane region" description="Helical" evidence="13">
    <location>
        <begin position="1394"/>
        <end position="1412"/>
    </location>
</feature>
<dbReference type="InterPro" id="IPR020946">
    <property type="entry name" value="Flavin_mOase-like"/>
</dbReference>
<keyword evidence="7" id="KW-0274">FAD</keyword>
<comment type="subcellular location">
    <subcellularLocation>
        <location evidence="1">Cell membrane</location>
        <topology evidence="1">Multi-pass membrane protein</topology>
    </subcellularLocation>
</comment>
<evidence type="ECO:0000256" key="2">
    <source>
        <dbReference type="ARBA" id="ARBA00007577"/>
    </source>
</evidence>
<feature type="region of interest" description="Disordered" evidence="12">
    <location>
        <begin position="1163"/>
        <end position="1219"/>
    </location>
</feature>
<dbReference type="GO" id="GO:0050660">
    <property type="term" value="F:flavin adenine dinucleotide binding"/>
    <property type="evidence" value="ECO:0007669"/>
    <property type="project" value="InterPro"/>
</dbReference>
<dbReference type="PANTHER" id="PTHR43394:SF27">
    <property type="entry name" value="ATP-DEPENDENT TRANSLOCASE ABCB1-LIKE"/>
    <property type="match status" value="1"/>
</dbReference>
<feature type="domain" description="ABC transmembrane type-1" evidence="15">
    <location>
        <begin position="1250"/>
        <end position="1538"/>
    </location>
</feature>
<proteinExistence type="inferred from homology"/>
<evidence type="ECO:0000256" key="1">
    <source>
        <dbReference type="ARBA" id="ARBA00004651"/>
    </source>
</evidence>
<dbReference type="InterPro" id="IPR036188">
    <property type="entry name" value="FAD/NAD-bd_sf"/>
</dbReference>
<dbReference type="GO" id="GO:0050661">
    <property type="term" value="F:NADP binding"/>
    <property type="evidence" value="ECO:0007669"/>
    <property type="project" value="InterPro"/>
</dbReference>
<dbReference type="PROSITE" id="PS00211">
    <property type="entry name" value="ABC_TRANSPORTER_1"/>
    <property type="match status" value="2"/>
</dbReference>
<evidence type="ECO:0000259" key="14">
    <source>
        <dbReference type="PROSITE" id="PS50893"/>
    </source>
</evidence>
<feature type="transmembrane region" description="Helical" evidence="13">
    <location>
        <begin position="725"/>
        <end position="743"/>
    </location>
</feature>
<gene>
    <name evidence="16" type="ORF">CNMCM6106_000218</name>
</gene>
<dbReference type="InterPro" id="IPR027417">
    <property type="entry name" value="P-loop_NTPase"/>
</dbReference>
<feature type="compositionally biased region" description="Basic and acidic residues" evidence="12">
    <location>
        <begin position="1167"/>
        <end position="1185"/>
    </location>
</feature>
<dbReference type="CDD" id="cd18578">
    <property type="entry name" value="ABC_6TM_Pgp_ABCB1_D2_like"/>
    <property type="match status" value="1"/>
</dbReference>
<keyword evidence="4" id="KW-0285">Flavoprotein</keyword>
<sequence length="1834" mass="203149">MGSISNEGVLDALIVGAGFGGVYQLKQLRENGYSVKLVDSASDYGGVWYWNRYPGARVDSTVPHYEFSDPGLWKEWSWKQRFPGSQELRDYFSFVADKWDLRRDTEFDTFISRAAFDEESGVWHITSTSGKEYMARYFLLNTGFSAKRHVPDWKGIDKFRGTWIHPSYWPKQEPDLRGKKVAVIGTGSTGVQLAQELSQVASEFVLFQRTPNMALPMKQVNFKGEDQGIPKEKYSDLFAGRRDSFGGLSFDFLPRSTFDDSPEKRRETYEELWKHGDFHFWLATYQDMLFTEEANKEAYDFWKAKVRARINDPRLQEILAPETQPHGFGCKRISLENGFYEIFNQPKVSLVDLNCTPIVEVTERGIKTTEKEWEFDYVVCATGYDAVTGGLLQIDIQGNAGERLTTKWKNGTKTYLGMAVSGFPNMFFTYGPQAPTALCNGPTCAEYQGDFIVAVMNHMRKLGLRRIEAGTEAERQWGDDVRRFAYSSLLPKTNSWYMGTNIPGKVREPLIYLGGVPNYYASLDNCLKEMGGTAPVAASDEESNAHGTPVPRRWLSVDGEKTPMATPSTTENSTGSLSNHTTVAVASEDEEGTQEGPLSSFFRVLYEFSSPSDHVLRIVGLCAAIASGAALPYMTLVFGSALYRALSRNALWFLYLFIGRYVLVYIHSSCFGVSGIRATRAFRQQFIKSVIRQDIAYIDSCSLGGITTTISSNVDMVENGITEKIGSLIQAVSMMTAGFVVAFTQQWKLTLVTATTLPVLFAGFYITFSLDSKIEGKILQVYNSASGLAEEAMSSMRMVTALNIGKRLAQKYDITLAEAQKLGLRKGPVIGFQYSVEMFTTYCAYALAWYYGTKLLNEGEIGSGGGMITVLLSVLLATQAASDVAPGFSGFTRASASAKEMFKMIDRPSKIDPLAEGGYKPEGPQESDVELRNVTFAYPSRPTLPVLKDFSISFKSGKTTALSGSIHVGGHAVTDLNVKWLRSQIGLVQQEPVLFSDSIYNNVVHGLCGTRMDLLPEAEKRKLVREACIQAFAGEFIQTLPEKYDILVGERGQLLSGGQKQRIAIARVVISNPRILLLDEATSALDPTAEKKVQDALDNLSKSRTTILIAHKLSTVQKADNIVVLSHGKIVEQGTHQQLLAIKGPYHKLVHSQALDTSDEAACTSKDSPEHECAVDDEAKTDNRFPVHRPSSPLPRSGTNTVAESMVNDQPTVEKEDQSEDDDIVKRLSLARCIAIVIFQDQRHLWVLFLAGLISSAGSGGAFPAQAVLFGESISTLQLPRGQDLVHRGRFWALIYFVFGLGVLVVYWGVGFWWTIASFRATRQYRREYFESMMHQDIAFFDRKGHSAAEMTSRLSLHPLHLQLLLSTNLALILLVFFNVLGCCILSLAVGWELALPVMAVGVPLLFGAGYFRMHMEMSNQDRVTAIYQDAARFASEAVGAIRTVSSLGLEHKVIDGYEQRLGESAKLEMRHKLLSMLLFAFSESISLAVSAFSFWYGGKLLSESKYSVATFFIVFIAVSMGMQTAGFIFGFTSDLSKAHTSTNHIIDLRRSHPLINGSTGDKQAPVAEKGIALEFSNVSFSYPTRPEVPVLRSLNFKVNEGESVGIVGASGCGKSTIIALLERFYDVELGEVLVGGVPLRQLDVHCHRSRLGLVSQDTTLYQGSIRENVLLGLILGDDPRSEMQVDEAIIRACKLAHIHDFIMSLPEAYHTNLGNHGMSLSGGQRQRLAIARALIREPDILLFDEATSALDSESEALVQQAFEAITRKNDSRTVISVAHRLSTIKQCDRIFVLHGGLVVEEGTHDDLVARRGRHYEMVLAQTLDTESAQTTST</sequence>
<evidence type="ECO:0000256" key="5">
    <source>
        <dbReference type="ARBA" id="ARBA00022692"/>
    </source>
</evidence>
<dbReference type="SUPFAM" id="SSF90123">
    <property type="entry name" value="ABC transporter transmembrane region"/>
    <property type="match status" value="2"/>
</dbReference>
<dbReference type="SMART" id="SM00382">
    <property type="entry name" value="AAA"/>
    <property type="match status" value="2"/>
</dbReference>
<feature type="region of interest" description="Disordered" evidence="12">
    <location>
        <begin position="537"/>
        <end position="579"/>
    </location>
</feature>
<feature type="transmembrane region" description="Helical" evidence="13">
    <location>
        <begin position="1509"/>
        <end position="1532"/>
    </location>
</feature>
<feature type="transmembrane region" description="Helical" evidence="13">
    <location>
        <begin position="1474"/>
        <end position="1497"/>
    </location>
</feature>
<keyword evidence="3" id="KW-0813">Transport</keyword>
<feature type="domain" description="ABC transporter" evidence="14">
    <location>
        <begin position="929"/>
        <end position="1152"/>
    </location>
</feature>
<dbReference type="InterPro" id="IPR017871">
    <property type="entry name" value="ABC_transporter-like_CS"/>
</dbReference>
<dbReference type="Proteomes" id="UP000662466">
    <property type="component" value="Unassembled WGS sequence"/>
</dbReference>
<feature type="transmembrane region" description="Helical" evidence="13">
    <location>
        <begin position="652"/>
        <end position="676"/>
    </location>
</feature>
<dbReference type="EMBL" id="JACBAF010002214">
    <property type="protein sequence ID" value="KAF7163230.1"/>
    <property type="molecule type" value="Genomic_DNA"/>
</dbReference>
<dbReference type="SUPFAM" id="SSF52540">
    <property type="entry name" value="P-loop containing nucleoside triphosphate hydrolases"/>
    <property type="match status" value="2"/>
</dbReference>
<dbReference type="GO" id="GO:0016887">
    <property type="term" value="F:ATP hydrolysis activity"/>
    <property type="evidence" value="ECO:0007669"/>
    <property type="project" value="InterPro"/>
</dbReference>
<dbReference type="Pfam" id="PF00743">
    <property type="entry name" value="FMO-like"/>
    <property type="match status" value="1"/>
</dbReference>
<dbReference type="GO" id="GO:0004499">
    <property type="term" value="F:N,N-dimethylaniline monooxygenase activity"/>
    <property type="evidence" value="ECO:0007669"/>
    <property type="project" value="InterPro"/>
</dbReference>
<accession>A0A8H6PXW3</accession>
<dbReference type="Pfam" id="PF00005">
    <property type="entry name" value="ABC_tran"/>
    <property type="match status" value="2"/>
</dbReference>
<dbReference type="PROSITE" id="PS50929">
    <property type="entry name" value="ABC_TM1F"/>
    <property type="match status" value="2"/>
</dbReference>
<dbReference type="InterPro" id="IPR003439">
    <property type="entry name" value="ABC_transporter-like_ATP-bd"/>
</dbReference>
<evidence type="ECO:0000313" key="17">
    <source>
        <dbReference type="Proteomes" id="UP000662466"/>
    </source>
</evidence>
<evidence type="ECO:0000256" key="10">
    <source>
        <dbReference type="ARBA" id="ARBA00023002"/>
    </source>
</evidence>
<dbReference type="PANTHER" id="PTHR43394">
    <property type="entry name" value="ATP-DEPENDENT PERMEASE MDL1, MITOCHONDRIAL"/>
    <property type="match status" value="1"/>
</dbReference>
<dbReference type="GO" id="GO:0005524">
    <property type="term" value="F:ATP binding"/>
    <property type="evidence" value="ECO:0007669"/>
    <property type="project" value="UniProtKB-KW"/>
</dbReference>
<evidence type="ECO:0000256" key="12">
    <source>
        <dbReference type="SAM" id="MobiDB-lite"/>
    </source>
</evidence>
<dbReference type="FunFam" id="3.40.50.300:FF:000913">
    <property type="entry name" value="ABC multidrug transporter SitT"/>
    <property type="match status" value="1"/>
</dbReference>
<dbReference type="GO" id="GO:0015421">
    <property type="term" value="F:ABC-type oligopeptide transporter activity"/>
    <property type="evidence" value="ECO:0007669"/>
    <property type="project" value="TreeGrafter"/>
</dbReference>
<dbReference type="Gene3D" id="3.50.50.60">
    <property type="entry name" value="FAD/NAD(P)-binding domain"/>
    <property type="match status" value="3"/>
</dbReference>
<evidence type="ECO:0000256" key="8">
    <source>
        <dbReference type="ARBA" id="ARBA00022840"/>
    </source>
</evidence>